<dbReference type="AlphaFoldDB" id="A0A8I3A637"/>
<dbReference type="OrthoDB" id="566238at2759"/>
<reference evidence="2" key="1">
    <citation type="submission" date="2021-03" db="EMBL/GenBank/DDBJ databases">
        <title>Evolutionary innovations through gain and loss of genes in the ectomycorrhizal Boletales.</title>
        <authorList>
            <person name="Wu G."/>
            <person name="Miyauchi S."/>
            <person name="Morin E."/>
            <person name="Yang Z.-L."/>
            <person name="Xu J."/>
            <person name="Martin F.M."/>
        </authorList>
    </citation>
    <scope>NUCLEOTIDE SEQUENCE</scope>
    <source>
        <strain evidence="2">BR01</strain>
    </source>
</reference>
<dbReference type="PANTHER" id="PTHR44086:SF10">
    <property type="entry name" value="THIOSULFATE SULFURTRANSFERASE_RHODANESE-LIKE DOMAIN-CONTAINING PROTEIN 3"/>
    <property type="match status" value="1"/>
</dbReference>
<protein>
    <submittedName>
        <fullName evidence="2">Rhodanese-like domain-containing protein</fullName>
    </submittedName>
</protein>
<evidence type="ECO:0000259" key="1">
    <source>
        <dbReference type="PROSITE" id="PS50206"/>
    </source>
</evidence>
<sequence length="176" mass="19661">MLVNASRSPVWRHALLRRVAAPSLQLLARHQSSKANDEQALKAARKLNDKLQENWKGSILTYEQLKPKTLSPSNDAYLIDVREPNEVMQGSIPSSVNLPLSVLANSLNLNAEAFRSQHGFDKPGKSQEIVFYCRSGKRSASASDIARRNGYENIINYEGSWLDWVSREGGRKNPSA</sequence>
<keyword evidence="3" id="KW-1185">Reference proteome</keyword>
<name>A0A8I3A637_9AGAM</name>
<dbReference type="InterPro" id="IPR036873">
    <property type="entry name" value="Rhodanese-like_dom_sf"/>
</dbReference>
<dbReference type="GO" id="GO:0004792">
    <property type="term" value="F:thiosulfate-cyanide sulfurtransferase activity"/>
    <property type="evidence" value="ECO:0007669"/>
    <property type="project" value="TreeGrafter"/>
</dbReference>
<dbReference type="GO" id="GO:0005739">
    <property type="term" value="C:mitochondrion"/>
    <property type="evidence" value="ECO:0007669"/>
    <property type="project" value="TreeGrafter"/>
</dbReference>
<dbReference type="EMBL" id="JAGFBS010000033">
    <property type="protein sequence ID" value="KAG6371643.1"/>
    <property type="molecule type" value="Genomic_DNA"/>
</dbReference>
<dbReference type="SUPFAM" id="SSF52821">
    <property type="entry name" value="Rhodanese/Cell cycle control phosphatase"/>
    <property type="match status" value="1"/>
</dbReference>
<dbReference type="Gene3D" id="3.40.250.10">
    <property type="entry name" value="Rhodanese-like domain"/>
    <property type="match status" value="1"/>
</dbReference>
<evidence type="ECO:0000313" key="2">
    <source>
        <dbReference type="EMBL" id="KAG6371643.1"/>
    </source>
</evidence>
<proteinExistence type="predicted"/>
<dbReference type="PANTHER" id="PTHR44086">
    <property type="entry name" value="THIOSULFATE SULFURTRANSFERASE RDL2, MITOCHONDRIAL-RELATED"/>
    <property type="match status" value="1"/>
</dbReference>
<dbReference type="Proteomes" id="UP000683000">
    <property type="component" value="Unassembled WGS sequence"/>
</dbReference>
<dbReference type="SMART" id="SM00450">
    <property type="entry name" value="RHOD"/>
    <property type="match status" value="1"/>
</dbReference>
<dbReference type="CDD" id="cd01519">
    <property type="entry name" value="RHOD_HSP67B2"/>
    <property type="match status" value="1"/>
</dbReference>
<dbReference type="PROSITE" id="PS50206">
    <property type="entry name" value="RHODANESE_3"/>
    <property type="match status" value="1"/>
</dbReference>
<gene>
    <name evidence="2" type="ORF">JVT61DRAFT_9357</name>
</gene>
<feature type="domain" description="Rhodanese" evidence="1">
    <location>
        <begin position="72"/>
        <end position="173"/>
    </location>
</feature>
<dbReference type="InterPro" id="IPR001763">
    <property type="entry name" value="Rhodanese-like_dom"/>
</dbReference>
<dbReference type="Pfam" id="PF00581">
    <property type="entry name" value="Rhodanese"/>
    <property type="match status" value="1"/>
</dbReference>
<organism evidence="2 3">
    <name type="scientific">Boletus reticuloceps</name>
    <dbReference type="NCBI Taxonomy" id="495285"/>
    <lineage>
        <taxon>Eukaryota</taxon>
        <taxon>Fungi</taxon>
        <taxon>Dikarya</taxon>
        <taxon>Basidiomycota</taxon>
        <taxon>Agaricomycotina</taxon>
        <taxon>Agaricomycetes</taxon>
        <taxon>Agaricomycetidae</taxon>
        <taxon>Boletales</taxon>
        <taxon>Boletineae</taxon>
        <taxon>Boletaceae</taxon>
        <taxon>Boletoideae</taxon>
        <taxon>Boletus</taxon>
    </lineage>
</organism>
<evidence type="ECO:0000313" key="3">
    <source>
        <dbReference type="Proteomes" id="UP000683000"/>
    </source>
</evidence>
<comment type="caution">
    <text evidence="2">The sequence shown here is derived from an EMBL/GenBank/DDBJ whole genome shotgun (WGS) entry which is preliminary data.</text>
</comment>
<accession>A0A8I3A637</accession>